<name>A0A1W6NZS7_9RHOB</name>
<sequence>MRVMFDHMFRNALSTLIVQSTLTAGTTVLSVASLSFLGLGGQSPMPEWGAMMSGGRNFIGVNFHLPLFPGLAVSVMVLAFNLLGDELRDLLDQRACPKMARKWTTFSRW</sequence>
<evidence type="ECO:0000256" key="7">
    <source>
        <dbReference type="ARBA" id="ARBA00023136"/>
    </source>
</evidence>
<dbReference type="InterPro" id="IPR050366">
    <property type="entry name" value="BP-dependent_transpt_permease"/>
</dbReference>
<dbReference type="GO" id="GO:0015031">
    <property type="term" value="P:protein transport"/>
    <property type="evidence" value="ECO:0007669"/>
    <property type="project" value="UniProtKB-KW"/>
</dbReference>
<comment type="subcellular location">
    <subcellularLocation>
        <location evidence="1">Cell membrane</location>
        <topology evidence="1">Multi-pass membrane protein</topology>
    </subcellularLocation>
</comment>
<evidence type="ECO:0000256" key="5">
    <source>
        <dbReference type="ARBA" id="ARBA00022927"/>
    </source>
</evidence>
<evidence type="ECO:0000259" key="9">
    <source>
        <dbReference type="Pfam" id="PF00528"/>
    </source>
</evidence>
<dbReference type="Pfam" id="PF00528">
    <property type="entry name" value="BPD_transp_1"/>
    <property type="match status" value="1"/>
</dbReference>
<feature type="domain" description="ABC transmembrane type-1" evidence="9">
    <location>
        <begin position="2"/>
        <end position="94"/>
    </location>
</feature>
<dbReference type="Proteomes" id="UP000242447">
    <property type="component" value="Chromosome"/>
</dbReference>
<evidence type="ECO:0000256" key="8">
    <source>
        <dbReference type="SAM" id="Phobius"/>
    </source>
</evidence>
<dbReference type="GO" id="GO:0015833">
    <property type="term" value="P:peptide transport"/>
    <property type="evidence" value="ECO:0007669"/>
    <property type="project" value="UniProtKB-KW"/>
</dbReference>
<protein>
    <recommendedName>
        <fullName evidence="9">ABC transmembrane type-1 domain-containing protein</fullName>
    </recommendedName>
</protein>
<evidence type="ECO:0000256" key="6">
    <source>
        <dbReference type="ARBA" id="ARBA00022989"/>
    </source>
</evidence>
<dbReference type="KEGG" id="kro:BVG79_01244"/>
<evidence type="ECO:0000256" key="1">
    <source>
        <dbReference type="ARBA" id="ARBA00004651"/>
    </source>
</evidence>
<feature type="transmembrane region" description="Helical" evidence="8">
    <location>
        <begin position="64"/>
        <end position="84"/>
    </location>
</feature>
<reference evidence="10 11" key="1">
    <citation type="submission" date="2017-02" db="EMBL/GenBank/DDBJ databases">
        <title>Ketogulonicigenium robustum SPU B003 Genome sequencing and assembly.</title>
        <authorList>
            <person name="Li Y."/>
            <person name="Liu L."/>
            <person name="Wang C."/>
            <person name="Zhang M."/>
            <person name="Zhang T."/>
            <person name="Zhang Y."/>
        </authorList>
    </citation>
    <scope>NUCLEOTIDE SEQUENCE [LARGE SCALE GENOMIC DNA]</scope>
    <source>
        <strain evidence="10 11">SPU_B003</strain>
    </source>
</reference>
<keyword evidence="11" id="KW-1185">Reference proteome</keyword>
<evidence type="ECO:0000313" key="11">
    <source>
        <dbReference type="Proteomes" id="UP000242447"/>
    </source>
</evidence>
<keyword evidence="7 8" id="KW-0472">Membrane</keyword>
<dbReference type="PANTHER" id="PTHR43386:SF1">
    <property type="entry name" value="D,D-DIPEPTIDE TRANSPORT SYSTEM PERMEASE PROTEIN DDPC-RELATED"/>
    <property type="match status" value="1"/>
</dbReference>
<dbReference type="GO" id="GO:0005886">
    <property type="term" value="C:plasma membrane"/>
    <property type="evidence" value="ECO:0007669"/>
    <property type="project" value="UniProtKB-SubCell"/>
</dbReference>
<gene>
    <name evidence="10" type="ORF">BVG79_01244</name>
</gene>
<keyword evidence="6 8" id="KW-1133">Transmembrane helix</keyword>
<proteinExistence type="predicted"/>
<accession>A0A1W6NZS7</accession>
<evidence type="ECO:0000256" key="4">
    <source>
        <dbReference type="ARBA" id="ARBA00022856"/>
    </source>
</evidence>
<dbReference type="GO" id="GO:0055085">
    <property type="term" value="P:transmembrane transport"/>
    <property type="evidence" value="ECO:0007669"/>
    <property type="project" value="InterPro"/>
</dbReference>
<dbReference type="PANTHER" id="PTHR43386">
    <property type="entry name" value="OLIGOPEPTIDE TRANSPORT SYSTEM PERMEASE PROTEIN APPC"/>
    <property type="match status" value="1"/>
</dbReference>
<keyword evidence="4" id="KW-0571">Peptide transport</keyword>
<evidence type="ECO:0000256" key="2">
    <source>
        <dbReference type="ARBA" id="ARBA00022448"/>
    </source>
</evidence>
<dbReference type="InterPro" id="IPR000515">
    <property type="entry name" value="MetI-like"/>
</dbReference>
<keyword evidence="5" id="KW-0653">Protein transport</keyword>
<dbReference type="AlphaFoldDB" id="A0A1W6NZS7"/>
<keyword evidence="3 8" id="KW-0812">Transmembrane</keyword>
<evidence type="ECO:0000313" key="10">
    <source>
        <dbReference type="EMBL" id="ARO14590.1"/>
    </source>
</evidence>
<dbReference type="STRING" id="92947.BVG79_01244"/>
<dbReference type="EMBL" id="CP019937">
    <property type="protein sequence ID" value="ARO14590.1"/>
    <property type="molecule type" value="Genomic_DNA"/>
</dbReference>
<evidence type="ECO:0000256" key="3">
    <source>
        <dbReference type="ARBA" id="ARBA00022692"/>
    </source>
</evidence>
<organism evidence="10 11">
    <name type="scientific">Ketogulonicigenium robustum</name>
    <dbReference type="NCBI Taxonomy" id="92947"/>
    <lineage>
        <taxon>Bacteria</taxon>
        <taxon>Pseudomonadati</taxon>
        <taxon>Pseudomonadota</taxon>
        <taxon>Alphaproteobacteria</taxon>
        <taxon>Rhodobacterales</taxon>
        <taxon>Roseobacteraceae</taxon>
        <taxon>Ketogulonicigenium</taxon>
    </lineage>
</organism>
<keyword evidence="2" id="KW-0813">Transport</keyword>